<name>A0AAX4HKA9_9BACT</name>
<dbReference type="KEGG" id="psti:SOO65_13335"/>
<organism evidence="2 3">
    <name type="scientific">Peredibacter starrii</name>
    <dbReference type="NCBI Taxonomy" id="28202"/>
    <lineage>
        <taxon>Bacteria</taxon>
        <taxon>Pseudomonadati</taxon>
        <taxon>Bdellovibrionota</taxon>
        <taxon>Bacteriovoracia</taxon>
        <taxon>Bacteriovoracales</taxon>
        <taxon>Bacteriovoracaceae</taxon>
        <taxon>Peredibacter</taxon>
    </lineage>
</organism>
<keyword evidence="1" id="KW-0732">Signal</keyword>
<proteinExistence type="predicted"/>
<evidence type="ECO:0000256" key="1">
    <source>
        <dbReference type="SAM" id="SignalP"/>
    </source>
</evidence>
<sequence>MKSFKQGLLAIALTVAYPVMACTPDGTEGFVPENNMKIYANQKGRMGGLSEQQFNDVITKVETLYAPIVSNYGGNLLVERNWNDPTVNAYAQQMGKTWKVSMFGGLARHETITEDGFALVVCHELGHHIGGAPRKASQWASSWASNEGQSDYFANLKCLRKVWQNDDNQAIVRNMMPVPATLRRACSSAHTWSADYYMCIRGGMAGMSVSRLFMALRNSTVEPKFETPDTKVVTKTDDNHPAYQCRLDTYFQGSLCDRSMNEDVSATSEVTGTCHGSLGDKVGLRPLCWFKPTANAR</sequence>
<accession>A0AAX4HKA9</accession>
<evidence type="ECO:0000313" key="3">
    <source>
        <dbReference type="Proteomes" id="UP001324634"/>
    </source>
</evidence>
<dbReference type="EMBL" id="CP139487">
    <property type="protein sequence ID" value="WPU63672.1"/>
    <property type="molecule type" value="Genomic_DNA"/>
</dbReference>
<feature type="chain" id="PRO_5043713422" evidence="1">
    <location>
        <begin position="22"/>
        <end position="297"/>
    </location>
</feature>
<dbReference type="SUPFAM" id="SSF55486">
    <property type="entry name" value="Metalloproteases ('zincins'), catalytic domain"/>
    <property type="match status" value="1"/>
</dbReference>
<reference evidence="2 3" key="1">
    <citation type="submission" date="2023-11" db="EMBL/GenBank/DDBJ databases">
        <title>Peredibacter starrii A3.12.</title>
        <authorList>
            <person name="Mitchell R.J."/>
        </authorList>
    </citation>
    <scope>NUCLEOTIDE SEQUENCE [LARGE SCALE GENOMIC DNA]</scope>
    <source>
        <strain evidence="2 3">A3.12</strain>
    </source>
</reference>
<keyword evidence="3" id="KW-1185">Reference proteome</keyword>
<protein>
    <submittedName>
        <fullName evidence="2">Uncharacterized protein</fullName>
    </submittedName>
</protein>
<feature type="signal peptide" evidence="1">
    <location>
        <begin position="1"/>
        <end position="21"/>
    </location>
</feature>
<gene>
    <name evidence="2" type="ORF">SOO65_13335</name>
</gene>
<dbReference type="AlphaFoldDB" id="A0AAX4HKA9"/>
<dbReference type="Proteomes" id="UP001324634">
    <property type="component" value="Chromosome"/>
</dbReference>
<evidence type="ECO:0000313" key="2">
    <source>
        <dbReference type="EMBL" id="WPU63672.1"/>
    </source>
</evidence>
<dbReference type="RefSeq" id="WP_321390799.1">
    <property type="nucleotide sequence ID" value="NZ_CP139487.1"/>
</dbReference>